<feature type="compositionally biased region" description="Low complexity" evidence="1">
    <location>
        <begin position="300"/>
        <end position="317"/>
    </location>
</feature>
<dbReference type="EMBL" id="JBHUKU010000006">
    <property type="protein sequence ID" value="MFD2459740.1"/>
    <property type="molecule type" value="Genomic_DNA"/>
</dbReference>
<organism evidence="2 3">
    <name type="scientific">Amycolatopsis samaneae</name>
    <dbReference type="NCBI Taxonomy" id="664691"/>
    <lineage>
        <taxon>Bacteria</taxon>
        <taxon>Bacillati</taxon>
        <taxon>Actinomycetota</taxon>
        <taxon>Actinomycetes</taxon>
        <taxon>Pseudonocardiales</taxon>
        <taxon>Pseudonocardiaceae</taxon>
        <taxon>Amycolatopsis</taxon>
    </lineage>
</organism>
<dbReference type="Proteomes" id="UP001597419">
    <property type="component" value="Unassembled WGS sequence"/>
</dbReference>
<name>A0ABW5GGU8_9PSEU</name>
<gene>
    <name evidence="2" type="ORF">ACFSYJ_14085</name>
</gene>
<proteinExistence type="predicted"/>
<reference evidence="3" key="1">
    <citation type="journal article" date="2019" name="Int. J. Syst. Evol. Microbiol.">
        <title>The Global Catalogue of Microorganisms (GCM) 10K type strain sequencing project: providing services to taxonomists for standard genome sequencing and annotation.</title>
        <authorList>
            <consortium name="The Broad Institute Genomics Platform"/>
            <consortium name="The Broad Institute Genome Sequencing Center for Infectious Disease"/>
            <person name="Wu L."/>
            <person name="Ma J."/>
        </authorList>
    </citation>
    <scope>NUCLEOTIDE SEQUENCE [LARGE SCALE GENOMIC DNA]</scope>
    <source>
        <strain evidence="3">CGMCC 4.7643</strain>
    </source>
</reference>
<evidence type="ECO:0000313" key="2">
    <source>
        <dbReference type="EMBL" id="MFD2459740.1"/>
    </source>
</evidence>
<sequence>PPPPQAPPPAAAAPPAVPPPPAAPPNQQPPPSAPPTLPAPPKMSATTPPEGITLQPGEQPAKLPITVRNDGGSPSEPVVATLNLPTGVHAVPAGGGGAPGARGYAMAADAPIAVSCPGGEGTVTCRTGSGLQPGQSAVLTFLLKADDTAEPGSTVTGSVTSGARITVTLSVKVAVKPPPDAVALEAESDWLSTLPWWHNPRIYVRVHNTGKTTKPVTVTFDHALSSWWSLRGFPCRPTAEGMTCTTTGALAPGQHVNLWVQLRGRPPAGQPVTVGGRLGTATAKPVEVYFDWCPPKDLAPSTAPSTPSVAPSATTSPGKSTPKKSPGHSGVPPVTTSETPQPKQSSAPVTTGAPPQPGTSTTPTGPSHPGNHFGLPRE</sequence>
<accession>A0ABW5GGU8</accession>
<protein>
    <submittedName>
        <fullName evidence="2">RNA polymerase subunit sigma</fullName>
    </submittedName>
</protein>
<comment type="caution">
    <text evidence="2">The sequence shown here is derived from an EMBL/GenBank/DDBJ whole genome shotgun (WGS) entry which is preliminary data.</text>
</comment>
<feature type="non-terminal residue" evidence="2">
    <location>
        <position position="1"/>
    </location>
</feature>
<feature type="compositionally biased region" description="Polar residues" evidence="1">
    <location>
        <begin position="334"/>
        <end position="349"/>
    </location>
</feature>
<feature type="compositionally biased region" description="Pro residues" evidence="1">
    <location>
        <begin position="1"/>
        <end position="41"/>
    </location>
</feature>
<feature type="region of interest" description="Disordered" evidence="1">
    <location>
        <begin position="300"/>
        <end position="378"/>
    </location>
</feature>
<evidence type="ECO:0000313" key="3">
    <source>
        <dbReference type="Proteomes" id="UP001597419"/>
    </source>
</evidence>
<feature type="compositionally biased region" description="Low complexity" evidence="1">
    <location>
        <begin position="350"/>
        <end position="370"/>
    </location>
</feature>
<keyword evidence="3" id="KW-1185">Reference proteome</keyword>
<feature type="region of interest" description="Disordered" evidence="1">
    <location>
        <begin position="1"/>
        <end position="74"/>
    </location>
</feature>
<evidence type="ECO:0000256" key="1">
    <source>
        <dbReference type="SAM" id="MobiDB-lite"/>
    </source>
</evidence>